<keyword evidence="2" id="KW-1185">Reference proteome</keyword>
<feature type="non-terminal residue" evidence="1">
    <location>
        <position position="548"/>
    </location>
</feature>
<proteinExistence type="predicted"/>
<dbReference type="AlphaFoldDB" id="A0A0C9YQS1"/>
<dbReference type="STRING" id="765257.A0A0C9YQS1"/>
<organism evidence="1 2">
    <name type="scientific">Pisolithus microcarpus 441</name>
    <dbReference type="NCBI Taxonomy" id="765257"/>
    <lineage>
        <taxon>Eukaryota</taxon>
        <taxon>Fungi</taxon>
        <taxon>Dikarya</taxon>
        <taxon>Basidiomycota</taxon>
        <taxon>Agaricomycotina</taxon>
        <taxon>Agaricomycetes</taxon>
        <taxon>Agaricomycetidae</taxon>
        <taxon>Boletales</taxon>
        <taxon>Sclerodermatineae</taxon>
        <taxon>Pisolithaceae</taxon>
        <taxon>Pisolithus</taxon>
    </lineage>
</organism>
<sequence>PVLTAGDVTPEALRAWELGCMNFFRQKGVAADDQVVKVAGNLLDPRIQDWYSNNGDHLMSLSFAEFMTEVRKYWLPSDWAATVRQKMLSSTQGTKAFHLWAVEVESLNVLLRGSESYLSEVHLHFHLESHMNSDLAAEYRMTILSKETDFCVWLDMVHLLDEKRVRDAAKIEAALRTSNKKPFQPSRTANSSFTAKTDSKPCTRIPPLTVDECQLLKDNSGCFKRCRFFQTHTMPTCPNDFPEAKGYKTLMTEDVEAAHKKRAKPVASIIEEPTPKRARFMEEDTDAIAVVMPSAALGSGSESGEECVAPFSTTHFRWPCLLDGPNASSSLCVNALIDNGSHLVLIDEKLVNQLGLQCRRLSKPREVSVAMSTGSREVMSLTEYVILSCLSEDCVFRSRTVRAIIAPRLCTPLLLGGPFLAHNRIVIDHESRTCINKDTGYDLMHPCNHTPSKPASPTELVDQSCEPVCGVNIIATVQQRITELALLEDFRKRDAQLKSEFIDRFPADIPPTDSLPNDVLFRVQPKDMNKVIQLHSYDCPKKYREAWK</sequence>
<feature type="non-terminal residue" evidence="1">
    <location>
        <position position="1"/>
    </location>
</feature>
<evidence type="ECO:0000313" key="1">
    <source>
        <dbReference type="EMBL" id="KIK16159.1"/>
    </source>
</evidence>
<dbReference type="Gene3D" id="2.40.70.10">
    <property type="entry name" value="Acid Proteases"/>
    <property type="match status" value="1"/>
</dbReference>
<evidence type="ECO:0000313" key="2">
    <source>
        <dbReference type="Proteomes" id="UP000054018"/>
    </source>
</evidence>
<reference evidence="1 2" key="1">
    <citation type="submission" date="2014-04" db="EMBL/GenBank/DDBJ databases">
        <authorList>
            <consortium name="DOE Joint Genome Institute"/>
            <person name="Kuo A."/>
            <person name="Kohler A."/>
            <person name="Costa M.D."/>
            <person name="Nagy L.G."/>
            <person name="Floudas D."/>
            <person name="Copeland A."/>
            <person name="Barry K.W."/>
            <person name="Cichocki N."/>
            <person name="Veneault-Fourrey C."/>
            <person name="LaButti K."/>
            <person name="Lindquist E.A."/>
            <person name="Lipzen A."/>
            <person name="Lundell T."/>
            <person name="Morin E."/>
            <person name="Murat C."/>
            <person name="Sun H."/>
            <person name="Tunlid A."/>
            <person name="Henrissat B."/>
            <person name="Grigoriev I.V."/>
            <person name="Hibbett D.S."/>
            <person name="Martin F."/>
            <person name="Nordberg H.P."/>
            <person name="Cantor M.N."/>
            <person name="Hua S.X."/>
        </authorList>
    </citation>
    <scope>NUCLEOTIDE SEQUENCE [LARGE SCALE GENOMIC DNA]</scope>
    <source>
        <strain evidence="1 2">441</strain>
    </source>
</reference>
<dbReference type="EMBL" id="KN833865">
    <property type="protein sequence ID" value="KIK16159.1"/>
    <property type="molecule type" value="Genomic_DNA"/>
</dbReference>
<name>A0A0C9YQS1_9AGAM</name>
<dbReference type="InterPro" id="IPR021109">
    <property type="entry name" value="Peptidase_aspartic_dom_sf"/>
</dbReference>
<reference evidence="2" key="2">
    <citation type="submission" date="2015-01" db="EMBL/GenBank/DDBJ databases">
        <title>Evolutionary Origins and Diversification of the Mycorrhizal Mutualists.</title>
        <authorList>
            <consortium name="DOE Joint Genome Institute"/>
            <consortium name="Mycorrhizal Genomics Consortium"/>
            <person name="Kohler A."/>
            <person name="Kuo A."/>
            <person name="Nagy L.G."/>
            <person name="Floudas D."/>
            <person name="Copeland A."/>
            <person name="Barry K.W."/>
            <person name="Cichocki N."/>
            <person name="Veneault-Fourrey C."/>
            <person name="LaButti K."/>
            <person name="Lindquist E.A."/>
            <person name="Lipzen A."/>
            <person name="Lundell T."/>
            <person name="Morin E."/>
            <person name="Murat C."/>
            <person name="Riley R."/>
            <person name="Ohm R."/>
            <person name="Sun H."/>
            <person name="Tunlid A."/>
            <person name="Henrissat B."/>
            <person name="Grigoriev I.V."/>
            <person name="Hibbett D.S."/>
            <person name="Martin F."/>
        </authorList>
    </citation>
    <scope>NUCLEOTIDE SEQUENCE [LARGE SCALE GENOMIC DNA]</scope>
    <source>
        <strain evidence="2">441</strain>
    </source>
</reference>
<dbReference type="Proteomes" id="UP000054018">
    <property type="component" value="Unassembled WGS sequence"/>
</dbReference>
<dbReference type="CDD" id="cd00303">
    <property type="entry name" value="retropepsin_like"/>
    <property type="match status" value="1"/>
</dbReference>
<gene>
    <name evidence="1" type="ORF">PISMIDRAFT_56339</name>
</gene>
<dbReference type="OrthoDB" id="2369050at2759"/>
<accession>A0A0C9YQS1</accession>
<dbReference type="HOGENOM" id="CLU_018255_1_0_1"/>
<protein>
    <submittedName>
        <fullName evidence="1">Uncharacterized protein</fullName>
    </submittedName>
</protein>